<dbReference type="Gene3D" id="3.30.420.150">
    <property type="entry name" value="Exopolyphosphatase. Domain 2"/>
    <property type="match status" value="1"/>
</dbReference>
<dbReference type="PANTHER" id="PTHR30005">
    <property type="entry name" value="EXOPOLYPHOSPHATASE"/>
    <property type="match status" value="1"/>
</dbReference>
<feature type="domain" description="Ppx/GppA phosphatase N-terminal" evidence="2">
    <location>
        <begin position="89"/>
        <end position="367"/>
    </location>
</feature>
<feature type="region of interest" description="Disordered" evidence="1">
    <location>
        <begin position="1"/>
        <end position="64"/>
    </location>
</feature>
<proteinExistence type="predicted"/>
<dbReference type="Proteomes" id="UP001500363">
    <property type="component" value="Unassembled WGS sequence"/>
</dbReference>
<dbReference type="CDD" id="cd24119">
    <property type="entry name" value="ASKHA_NBD_MtPPX2-like"/>
    <property type="match status" value="1"/>
</dbReference>
<organism evidence="3 4">
    <name type="scientific">Kribbella lupini</name>
    <dbReference type="NCBI Taxonomy" id="291602"/>
    <lineage>
        <taxon>Bacteria</taxon>
        <taxon>Bacillati</taxon>
        <taxon>Actinomycetota</taxon>
        <taxon>Actinomycetes</taxon>
        <taxon>Propionibacteriales</taxon>
        <taxon>Kribbellaceae</taxon>
        <taxon>Kribbella</taxon>
    </lineage>
</organism>
<sequence length="380" mass="39418">MSDQPGETPESEDSPELAGGAAITSSAAPPSASGTPTSPVLPEDLSGQPDVIGSAEAMGRTPDADFPAPAAGAVRVAAVDCGTNSLRLLIADVADGKLTELDRRMTVVRLGQGVDSTGAFAPEALERAFAASDEYAALVRRAGVERIRFVATSAARDVSNRDEFFAGIRERFGVDPDIISGDEEAALSFQGATAGLADLDVPGPYLVADIGGGSTELVLGDESGVIAAQSLDMGSVRMTERHLPSDPSTIPEMAAATKDVDDLLDATTVPLHQARTLIGVAGTVTTVAAVALKLTEYDPAVIHHARIEGPLLLDTTSWLMGSTRVQRMVEPAIHPGRVDVIGAGALILQRLYDRLTLTRDEVVVSEHDILDGVALALGRG</sequence>
<evidence type="ECO:0000313" key="4">
    <source>
        <dbReference type="Proteomes" id="UP001500363"/>
    </source>
</evidence>
<evidence type="ECO:0000313" key="3">
    <source>
        <dbReference type="EMBL" id="GAA1549429.1"/>
    </source>
</evidence>
<dbReference type="RefSeq" id="WP_425553200.1">
    <property type="nucleotide sequence ID" value="NZ_BAAANC010000003.1"/>
</dbReference>
<dbReference type="InterPro" id="IPR050273">
    <property type="entry name" value="GppA/Ppx_hydrolase"/>
</dbReference>
<reference evidence="4" key="1">
    <citation type="journal article" date="2019" name="Int. J. Syst. Evol. Microbiol.">
        <title>The Global Catalogue of Microorganisms (GCM) 10K type strain sequencing project: providing services to taxonomists for standard genome sequencing and annotation.</title>
        <authorList>
            <consortium name="The Broad Institute Genomics Platform"/>
            <consortium name="The Broad Institute Genome Sequencing Center for Infectious Disease"/>
            <person name="Wu L."/>
            <person name="Ma J."/>
        </authorList>
    </citation>
    <scope>NUCLEOTIDE SEQUENCE [LARGE SCALE GENOMIC DNA]</scope>
    <source>
        <strain evidence="4">JCM 14303</strain>
    </source>
</reference>
<name>A0ABP4MRY0_9ACTN</name>
<keyword evidence="4" id="KW-1185">Reference proteome</keyword>
<gene>
    <name evidence="3" type="ORF">GCM10009741_61850</name>
</gene>
<feature type="compositionally biased region" description="Low complexity" evidence="1">
    <location>
        <begin position="18"/>
        <end position="38"/>
    </location>
</feature>
<dbReference type="InterPro" id="IPR043129">
    <property type="entry name" value="ATPase_NBD"/>
</dbReference>
<evidence type="ECO:0000259" key="2">
    <source>
        <dbReference type="Pfam" id="PF02541"/>
    </source>
</evidence>
<comment type="caution">
    <text evidence="3">The sequence shown here is derived from an EMBL/GenBank/DDBJ whole genome shotgun (WGS) entry which is preliminary data.</text>
</comment>
<evidence type="ECO:0000256" key="1">
    <source>
        <dbReference type="SAM" id="MobiDB-lite"/>
    </source>
</evidence>
<dbReference type="PANTHER" id="PTHR30005:SF13">
    <property type="entry name" value="EXOPOLYPHOSPHATASE 2"/>
    <property type="match status" value="1"/>
</dbReference>
<accession>A0ABP4MRY0</accession>
<dbReference type="EMBL" id="BAAANC010000003">
    <property type="protein sequence ID" value="GAA1549429.1"/>
    <property type="molecule type" value="Genomic_DNA"/>
</dbReference>
<dbReference type="Gene3D" id="3.30.420.40">
    <property type="match status" value="1"/>
</dbReference>
<dbReference type="InterPro" id="IPR003695">
    <property type="entry name" value="Ppx_GppA_N"/>
</dbReference>
<dbReference type="Pfam" id="PF02541">
    <property type="entry name" value="Ppx-GppA"/>
    <property type="match status" value="1"/>
</dbReference>
<protein>
    <submittedName>
        <fullName evidence="3">Ppx/GppA phosphatase family protein</fullName>
    </submittedName>
</protein>
<dbReference type="SUPFAM" id="SSF53067">
    <property type="entry name" value="Actin-like ATPase domain"/>
    <property type="match status" value="2"/>
</dbReference>